<reference evidence="1 2" key="1">
    <citation type="journal article" date="2018" name="Sci. Rep.">
        <title>Genomic signatures of local adaptation to the degree of environmental predictability in rotifers.</title>
        <authorList>
            <person name="Franch-Gras L."/>
            <person name="Hahn C."/>
            <person name="Garcia-Roger E.M."/>
            <person name="Carmona M.J."/>
            <person name="Serra M."/>
            <person name="Gomez A."/>
        </authorList>
    </citation>
    <scope>NUCLEOTIDE SEQUENCE [LARGE SCALE GENOMIC DNA]</scope>
    <source>
        <strain evidence="1">HYR1</strain>
    </source>
</reference>
<dbReference type="Proteomes" id="UP000276133">
    <property type="component" value="Unassembled WGS sequence"/>
</dbReference>
<keyword evidence="2" id="KW-1185">Reference proteome</keyword>
<evidence type="ECO:0000313" key="1">
    <source>
        <dbReference type="EMBL" id="RMZ97465.1"/>
    </source>
</evidence>
<dbReference type="EMBL" id="REGN01011405">
    <property type="protein sequence ID" value="RMZ97465.1"/>
    <property type="molecule type" value="Genomic_DNA"/>
</dbReference>
<comment type="caution">
    <text evidence="1">The sequence shown here is derived from an EMBL/GenBank/DDBJ whole genome shotgun (WGS) entry which is preliminary data.</text>
</comment>
<evidence type="ECO:0000313" key="2">
    <source>
        <dbReference type="Proteomes" id="UP000276133"/>
    </source>
</evidence>
<sequence>MDHGHSHSIFLNNHERSRSFSPITYHFLSQIFIILKDRKIVKKQKQEIIILIEVIILRRHTPNVSFFKPELEYCNLPIVASIEGIPIGVSN</sequence>
<dbReference type="AlphaFoldDB" id="A0A3M7PED7"/>
<organism evidence="1 2">
    <name type="scientific">Brachionus plicatilis</name>
    <name type="common">Marine rotifer</name>
    <name type="synonym">Brachionus muelleri</name>
    <dbReference type="NCBI Taxonomy" id="10195"/>
    <lineage>
        <taxon>Eukaryota</taxon>
        <taxon>Metazoa</taxon>
        <taxon>Spiralia</taxon>
        <taxon>Gnathifera</taxon>
        <taxon>Rotifera</taxon>
        <taxon>Eurotatoria</taxon>
        <taxon>Monogononta</taxon>
        <taxon>Pseudotrocha</taxon>
        <taxon>Ploima</taxon>
        <taxon>Brachionidae</taxon>
        <taxon>Brachionus</taxon>
    </lineage>
</organism>
<protein>
    <submittedName>
        <fullName evidence="1">Uncharacterized protein</fullName>
    </submittedName>
</protein>
<proteinExistence type="predicted"/>
<accession>A0A3M7PED7</accession>
<name>A0A3M7PED7_BRAPC</name>
<gene>
    <name evidence="1" type="ORF">BpHYR1_021077</name>
</gene>